<dbReference type="RefSeq" id="XP_020050550.1">
    <property type="nucleotide sequence ID" value="XM_020189414.1"/>
</dbReference>
<evidence type="ECO:0000313" key="1">
    <source>
        <dbReference type="EMBL" id="ODV64243.1"/>
    </source>
</evidence>
<dbReference type="InParanoid" id="A0A1D2VRK0"/>
<name>A0A1D2VRK0_9ASCO</name>
<proteinExistence type="predicted"/>
<evidence type="ECO:0000313" key="2">
    <source>
        <dbReference type="Proteomes" id="UP000095038"/>
    </source>
</evidence>
<sequence>IEDSEVSFDYKINSSAQFYASPFGLTSIWFNIPDNNFIGIGATLTRFTGSISGDLFYNDISSFQSKHYKLCATRDENDDLRIDFFKISSFKTNDDSNVASPVSLRPSPP</sequence>
<keyword evidence="2" id="KW-1185">Reference proteome</keyword>
<organism evidence="1 2">
    <name type="scientific">Ascoidea rubescens DSM 1968</name>
    <dbReference type="NCBI Taxonomy" id="1344418"/>
    <lineage>
        <taxon>Eukaryota</taxon>
        <taxon>Fungi</taxon>
        <taxon>Dikarya</taxon>
        <taxon>Ascomycota</taxon>
        <taxon>Saccharomycotina</taxon>
        <taxon>Saccharomycetes</taxon>
        <taxon>Ascoideaceae</taxon>
        <taxon>Ascoidea</taxon>
    </lineage>
</organism>
<accession>A0A1D2VRK0</accession>
<dbReference type="Proteomes" id="UP000095038">
    <property type="component" value="Unassembled WGS sequence"/>
</dbReference>
<feature type="non-terminal residue" evidence="1">
    <location>
        <position position="109"/>
    </location>
</feature>
<gene>
    <name evidence="1" type="ORF">ASCRUDRAFT_16388</name>
</gene>
<dbReference type="EMBL" id="KV454475">
    <property type="protein sequence ID" value="ODV64243.1"/>
    <property type="molecule type" value="Genomic_DNA"/>
</dbReference>
<feature type="non-terminal residue" evidence="1">
    <location>
        <position position="1"/>
    </location>
</feature>
<dbReference type="AlphaFoldDB" id="A0A1D2VRK0"/>
<dbReference type="GeneID" id="30963050"/>
<protein>
    <submittedName>
        <fullName evidence="1">Uncharacterized protein</fullName>
    </submittedName>
</protein>
<reference evidence="2" key="1">
    <citation type="submission" date="2016-05" db="EMBL/GenBank/DDBJ databases">
        <title>Comparative genomics of biotechnologically important yeasts.</title>
        <authorList>
            <consortium name="DOE Joint Genome Institute"/>
            <person name="Riley R."/>
            <person name="Haridas S."/>
            <person name="Wolfe K.H."/>
            <person name="Lopes M.R."/>
            <person name="Hittinger C.T."/>
            <person name="Goker M."/>
            <person name="Salamov A."/>
            <person name="Wisecaver J."/>
            <person name="Long T.M."/>
            <person name="Aerts A.L."/>
            <person name="Barry K."/>
            <person name="Choi C."/>
            <person name="Clum A."/>
            <person name="Coughlan A.Y."/>
            <person name="Deshpande S."/>
            <person name="Douglass A.P."/>
            <person name="Hanson S.J."/>
            <person name="Klenk H.-P."/>
            <person name="Labutti K."/>
            <person name="Lapidus A."/>
            <person name="Lindquist E."/>
            <person name="Lipzen A."/>
            <person name="Meier-Kolthoff J.P."/>
            <person name="Ohm R.A."/>
            <person name="Otillar R.P."/>
            <person name="Pangilinan J."/>
            <person name="Peng Y."/>
            <person name="Rokas A."/>
            <person name="Rosa C.A."/>
            <person name="Scheuner C."/>
            <person name="Sibirny A.A."/>
            <person name="Slot J.C."/>
            <person name="Stielow J.B."/>
            <person name="Sun H."/>
            <person name="Kurtzman C.P."/>
            <person name="Blackwell M."/>
            <person name="Grigoriev I.V."/>
            <person name="Jeffries T.W."/>
        </authorList>
    </citation>
    <scope>NUCLEOTIDE SEQUENCE [LARGE SCALE GENOMIC DNA]</scope>
    <source>
        <strain evidence="2">DSM 1968</strain>
    </source>
</reference>